<gene>
    <name evidence="1" type="ORF">HMPREF1981_02385</name>
</gene>
<dbReference type="EMBL" id="AWSV01000124">
    <property type="protein sequence ID" value="ERI84463.1"/>
    <property type="molecule type" value="Genomic_DNA"/>
</dbReference>
<sequence>MKTPKRQNVIMTVLQTVKTNGIVMRKENSFGKQLLAFGTNCLKILSI</sequence>
<evidence type="ECO:0000313" key="2">
    <source>
        <dbReference type="Proteomes" id="UP000016496"/>
    </source>
</evidence>
<proteinExistence type="predicted"/>
<comment type="caution">
    <text evidence="1">The sequence shown here is derived from an EMBL/GenBank/DDBJ whole genome shotgun (WGS) entry which is preliminary data.</text>
</comment>
<dbReference type="Proteomes" id="UP000016496">
    <property type="component" value="Unassembled WGS sequence"/>
</dbReference>
<reference evidence="1 2" key="1">
    <citation type="submission" date="2013-08" db="EMBL/GenBank/DDBJ databases">
        <authorList>
            <person name="Weinstock G."/>
            <person name="Sodergren E."/>
            <person name="Wylie T."/>
            <person name="Fulton L."/>
            <person name="Fulton R."/>
            <person name="Fronick C."/>
            <person name="O'Laughlin M."/>
            <person name="Godfrey J."/>
            <person name="Miner T."/>
            <person name="Herter B."/>
            <person name="Appelbaum E."/>
            <person name="Cordes M."/>
            <person name="Lek S."/>
            <person name="Wollam A."/>
            <person name="Pepin K.H."/>
            <person name="Palsikar V.B."/>
            <person name="Mitreva M."/>
            <person name="Wilson R.K."/>
        </authorList>
    </citation>
    <scope>NUCLEOTIDE SEQUENCE [LARGE SCALE GENOMIC DNA]</scope>
    <source>
        <strain evidence="1 2">F0041</strain>
    </source>
</reference>
<dbReference type="AlphaFoldDB" id="U2CK67"/>
<accession>U2CK67</accession>
<evidence type="ECO:0000313" key="1">
    <source>
        <dbReference type="EMBL" id="ERI84463.1"/>
    </source>
</evidence>
<name>U2CK67_9BACE</name>
<dbReference type="HOGENOM" id="CLU_3164831_0_0_10"/>
<protein>
    <submittedName>
        <fullName evidence="1">Uncharacterized protein</fullName>
    </submittedName>
</protein>
<organism evidence="1 2">
    <name type="scientific">Bacteroides pyogenes F0041</name>
    <dbReference type="NCBI Taxonomy" id="1321819"/>
    <lineage>
        <taxon>Bacteria</taxon>
        <taxon>Pseudomonadati</taxon>
        <taxon>Bacteroidota</taxon>
        <taxon>Bacteroidia</taxon>
        <taxon>Bacteroidales</taxon>
        <taxon>Bacteroidaceae</taxon>
        <taxon>Bacteroides</taxon>
    </lineage>
</organism>